<reference evidence="1 2" key="1">
    <citation type="submission" date="2024-09" db="EMBL/GenBank/DDBJ databases">
        <authorList>
            <person name="Sun Q."/>
            <person name="Mori K."/>
        </authorList>
    </citation>
    <scope>NUCLEOTIDE SEQUENCE [LARGE SCALE GENOMIC DNA]</scope>
    <source>
        <strain evidence="1 2">JCM 13503</strain>
    </source>
</reference>
<dbReference type="SUPFAM" id="SSF54427">
    <property type="entry name" value="NTF2-like"/>
    <property type="match status" value="1"/>
</dbReference>
<dbReference type="InterPro" id="IPR009959">
    <property type="entry name" value="Cyclase_SnoaL-like"/>
</dbReference>
<dbReference type="PANTHER" id="PTHR38436">
    <property type="entry name" value="POLYKETIDE CYCLASE SNOAL-LIKE DOMAIN"/>
    <property type="match status" value="1"/>
</dbReference>
<comment type="caution">
    <text evidence="1">The sequence shown here is derived from an EMBL/GenBank/DDBJ whole genome shotgun (WGS) entry which is preliminary data.</text>
</comment>
<gene>
    <name evidence="1" type="ORF">ACFFLM_03630</name>
</gene>
<dbReference type="Gene3D" id="3.10.450.50">
    <property type="match status" value="1"/>
</dbReference>
<evidence type="ECO:0000313" key="1">
    <source>
        <dbReference type="EMBL" id="MFB9991074.1"/>
    </source>
</evidence>
<dbReference type="EMBL" id="JBHLYR010000012">
    <property type="protein sequence ID" value="MFB9991074.1"/>
    <property type="molecule type" value="Genomic_DNA"/>
</dbReference>
<organism evidence="1 2">
    <name type="scientific">Deinococcus oregonensis</name>
    <dbReference type="NCBI Taxonomy" id="1805970"/>
    <lineage>
        <taxon>Bacteria</taxon>
        <taxon>Thermotogati</taxon>
        <taxon>Deinococcota</taxon>
        <taxon>Deinococci</taxon>
        <taxon>Deinococcales</taxon>
        <taxon>Deinococcaceae</taxon>
        <taxon>Deinococcus</taxon>
    </lineage>
</organism>
<dbReference type="Pfam" id="PF07366">
    <property type="entry name" value="SnoaL"/>
    <property type="match status" value="1"/>
</dbReference>
<dbReference type="InterPro" id="IPR032710">
    <property type="entry name" value="NTF2-like_dom_sf"/>
</dbReference>
<sequence>MSTEENKAVVRRFYEEAFNQGQVAVLDDLLTPEYRDFGGTPAREGIEAAKANLLGLQAGFDQIRFDIEDLLAEGDRVAVRWTGHLIHAREFFGFPATHQTVTFSGISIYVLQAGRLLETYPAQDLHGLLQQLSGHRS</sequence>
<protein>
    <submittedName>
        <fullName evidence="1">Ester cyclase</fullName>
    </submittedName>
</protein>
<proteinExistence type="predicted"/>
<name>A0ABV6AUA0_9DEIO</name>
<dbReference type="RefSeq" id="WP_380005648.1">
    <property type="nucleotide sequence ID" value="NZ_JBHLYR010000012.1"/>
</dbReference>
<dbReference type="Proteomes" id="UP001589733">
    <property type="component" value="Unassembled WGS sequence"/>
</dbReference>
<evidence type="ECO:0000313" key="2">
    <source>
        <dbReference type="Proteomes" id="UP001589733"/>
    </source>
</evidence>
<dbReference type="PANTHER" id="PTHR38436:SF1">
    <property type="entry name" value="ESTER CYCLASE"/>
    <property type="match status" value="1"/>
</dbReference>
<keyword evidence="2" id="KW-1185">Reference proteome</keyword>
<accession>A0ABV6AUA0</accession>